<evidence type="ECO:0000313" key="3">
    <source>
        <dbReference type="Proteomes" id="UP001226434"/>
    </source>
</evidence>
<comment type="caution">
    <text evidence="2">The sequence shown here is derived from an EMBL/GenBank/DDBJ whole genome shotgun (WGS) entry which is preliminary data.</text>
</comment>
<protein>
    <submittedName>
        <fullName evidence="2">SH3 domain-containing protein</fullName>
    </submittedName>
</protein>
<dbReference type="InterPro" id="IPR036028">
    <property type="entry name" value="SH3-like_dom_sf"/>
</dbReference>
<dbReference type="EMBL" id="JASBRG010000007">
    <property type="protein sequence ID" value="MDI3322462.1"/>
    <property type="molecule type" value="Genomic_DNA"/>
</dbReference>
<evidence type="ECO:0000259" key="1">
    <source>
        <dbReference type="PROSITE" id="PS51781"/>
    </source>
</evidence>
<keyword evidence="3" id="KW-1185">Reference proteome</keyword>
<dbReference type="RefSeq" id="WP_282336582.1">
    <property type="nucleotide sequence ID" value="NZ_JASBRG010000007.1"/>
</dbReference>
<dbReference type="InterPro" id="IPR003646">
    <property type="entry name" value="SH3-like_bac-type"/>
</dbReference>
<sequence>MALQDKYKELIDTASSSGVSNLQVREQDGVLYVDGDAPSGSAKDNLWNIYNKIDPDFRAGDLVLNVNVGSAADGGKLKVVTESSNLNIRKGPGTDQPIVGKAGHNEIVTLVNKTSDQWYLIRTDGGAEGYAYAQYLQPA</sequence>
<accession>A0ABT6RIS1</accession>
<dbReference type="SMART" id="SM00287">
    <property type="entry name" value="SH3b"/>
    <property type="match status" value="1"/>
</dbReference>
<gene>
    <name evidence="2" type="ORF">QJ048_21925</name>
</gene>
<dbReference type="SUPFAM" id="SSF50044">
    <property type="entry name" value="SH3-domain"/>
    <property type="match status" value="1"/>
</dbReference>
<name>A0ABT6RIS1_9BACT</name>
<dbReference type="Pfam" id="PF08239">
    <property type="entry name" value="SH3_3"/>
    <property type="match status" value="1"/>
</dbReference>
<evidence type="ECO:0000313" key="2">
    <source>
        <dbReference type="EMBL" id="MDI3322462.1"/>
    </source>
</evidence>
<reference evidence="2 3" key="1">
    <citation type="submission" date="2023-05" db="EMBL/GenBank/DDBJ databases">
        <title>Genome sequence of Pinibacter sp. MAH-24.</title>
        <authorList>
            <person name="Huq M.A."/>
        </authorList>
    </citation>
    <scope>NUCLEOTIDE SEQUENCE [LARGE SCALE GENOMIC DNA]</scope>
    <source>
        <strain evidence="2 3">MAH-24</strain>
    </source>
</reference>
<feature type="domain" description="SH3b" evidence="1">
    <location>
        <begin position="75"/>
        <end position="139"/>
    </location>
</feature>
<organism evidence="2 3">
    <name type="scientific">Pinibacter soli</name>
    <dbReference type="NCBI Taxonomy" id="3044211"/>
    <lineage>
        <taxon>Bacteria</taxon>
        <taxon>Pseudomonadati</taxon>
        <taxon>Bacteroidota</taxon>
        <taxon>Chitinophagia</taxon>
        <taxon>Chitinophagales</taxon>
        <taxon>Chitinophagaceae</taxon>
        <taxon>Pinibacter</taxon>
    </lineage>
</organism>
<proteinExistence type="predicted"/>
<dbReference type="PROSITE" id="PS51781">
    <property type="entry name" value="SH3B"/>
    <property type="match status" value="1"/>
</dbReference>
<dbReference type="Gene3D" id="2.30.30.40">
    <property type="entry name" value="SH3 Domains"/>
    <property type="match status" value="1"/>
</dbReference>
<dbReference type="Proteomes" id="UP001226434">
    <property type="component" value="Unassembled WGS sequence"/>
</dbReference>